<dbReference type="EMBL" id="FOFV01000021">
    <property type="protein sequence ID" value="SES30035.1"/>
    <property type="molecule type" value="Genomic_DNA"/>
</dbReference>
<keyword evidence="3" id="KW-1185">Reference proteome</keyword>
<protein>
    <submittedName>
        <fullName evidence="2">Uncharacterized protein</fullName>
    </submittedName>
</protein>
<evidence type="ECO:0000313" key="2">
    <source>
        <dbReference type="EMBL" id="SES30035.1"/>
    </source>
</evidence>
<evidence type="ECO:0000256" key="1">
    <source>
        <dbReference type="SAM" id="Phobius"/>
    </source>
</evidence>
<feature type="transmembrane region" description="Helical" evidence="1">
    <location>
        <begin position="49"/>
        <end position="72"/>
    </location>
</feature>
<evidence type="ECO:0000313" key="3">
    <source>
        <dbReference type="Proteomes" id="UP000199503"/>
    </source>
</evidence>
<proteinExistence type="predicted"/>
<dbReference type="STRING" id="65499.SAMN04488000_12133"/>
<gene>
    <name evidence="2" type="ORF">SAMN04488000_12133</name>
</gene>
<keyword evidence="1" id="KW-0472">Membrane</keyword>
<organism evidence="2 3">
    <name type="scientific">Lentzea albida</name>
    <dbReference type="NCBI Taxonomy" id="65499"/>
    <lineage>
        <taxon>Bacteria</taxon>
        <taxon>Bacillati</taxon>
        <taxon>Actinomycetota</taxon>
        <taxon>Actinomycetes</taxon>
        <taxon>Pseudonocardiales</taxon>
        <taxon>Pseudonocardiaceae</taxon>
        <taxon>Lentzea</taxon>
    </lineage>
</organism>
<name>A0A1H9W863_9PSEU</name>
<feature type="transmembrane region" description="Helical" evidence="1">
    <location>
        <begin position="84"/>
        <end position="110"/>
    </location>
</feature>
<accession>A0A1H9W863</accession>
<keyword evidence="1" id="KW-1133">Transmembrane helix</keyword>
<sequence length="174" mass="18380">MLLGFVALVGNPWLDLDLALADSDSALRVATVLLSYPAWFVDIDQAGPFYFWFGNLRTALFVALAVVGLNKVSGWVSGTAGGKALFVTTAGATTLSAVVAGLASGFVTMVLVDDRSTLPYLNPGRPEEFFLVQLSSSAAFGVLFGSVLGAVVAAAKRREPEKRERPANAPKSLW</sequence>
<reference evidence="3" key="1">
    <citation type="submission" date="2016-10" db="EMBL/GenBank/DDBJ databases">
        <authorList>
            <person name="Varghese N."/>
            <person name="Submissions S."/>
        </authorList>
    </citation>
    <scope>NUCLEOTIDE SEQUENCE [LARGE SCALE GENOMIC DNA]</scope>
    <source>
        <strain evidence="3">DSM 44437</strain>
    </source>
</reference>
<keyword evidence="1" id="KW-0812">Transmembrane</keyword>
<dbReference type="AlphaFoldDB" id="A0A1H9W863"/>
<feature type="transmembrane region" description="Helical" evidence="1">
    <location>
        <begin position="130"/>
        <end position="155"/>
    </location>
</feature>
<dbReference type="Proteomes" id="UP000199503">
    <property type="component" value="Unassembled WGS sequence"/>
</dbReference>